<keyword evidence="1" id="KW-0479">Metal-binding</keyword>
<dbReference type="PANTHER" id="PTHR43462">
    <property type="entry name" value="ALANYL-TRNA EDITING PROTEIN"/>
    <property type="match status" value="1"/>
</dbReference>
<dbReference type="OrthoDB" id="6396444at2"/>
<dbReference type="GO" id="GO:0004812">
    <property type="term" value="F:aminoacyl-tRNA ligase activity"/>
    <property type="evidence" value="ECO:0007669"/>
    <property type="project" value="UniProtKB-KW"/>
</dbReference>
<dbReference type="SUPFAM" id="SSF55186">
    <property type="entry name" value="ThrRS/AlaRS common domain"/>
    <property type="match status" value="1"/>
</dbReference>
<keyword evidence="3" id="KW-0030">Aminoacyl-tRNA synthetase</keyword>
<reference evidence="3 4" key="1">
    <citation type="submission" date="2019-10" db="EMBL/GenBank/DDBJ databases">
        <title>Complete genome sequence of Vibrio sp. strain THAF100, isolated from non-filtered water from the water column of tank 6 of a marine aquarium containing stony-coral fragments. Water maintained at 26 degree C.</title>
        <authorList>
            <person name="Ruckert C."/>
            <person name="Franco A."/>
            <person name="Kalinowski J."/>
            <person name="Glaeser S."/>
        </authorList>
    </citation>
    <scope>NUCLEOTIDE SEQUENCE [LARGE SCALE GENOMIC DNA]</scope>
    <source>
        <strain evidence="3 4">THAF100</strain>
    </source>
</reference>
<evidence type="ECO:0000313" key="4">
    <source>
        <dbReference type="Proteomes" id="UP000326936"/>
    </source>
</evidence>
<keyword evidence="3" id="KW-0436">Ligase</keyword>
<dbReference type="KEGG" id="vaq:FIV01_03150"/>
<dbReference type="GO" id="GO:0000166">
    <property type="term" value="F:nucleotide binding"/>
    <property type="evidence" value="ECO:0007669"/>
    <property type="project" value="InterPro"/>
</dbReference>
<dbReference type="GO" id="GO:0046872">
    <property type="term" value="F:metal ion binding"/>
    <property type="evidence" value="ECO:0007669"/>
    <property type="project" value="UniProtKB-KW"/>
</dbReference>
<accession>A0A5P9CGJ6</accession>
<evidence type="ECO:0000313" key="3">
    <source>
        <dbReference type="EMBL" id="QFT25438.1"/>
    </source>
</evidence>
<sequence>MSVTPTVIRFCHDIWNLSSAVQMIGSNENYCYVITQATPFHPVSHIWPDHPADKGWLEEYPVVDCLVGAVDSSSGELFVGTEIPVRRDQDGWSFVVVHCLEKNRVDLSIGQSVSLKVDKAYQQTLSRGHSAGHLASLALNKTLAMQGYWRKDAERKDTHGYCDFNSYAQQSSFVTPGQCHDTYRLGKTLRKRGLNSAELLDNLKDIEAAVNHQIAQWLILKADISMKCCGDTLTDSRYWQCDLGENNIAEIPCGGTHVRNLREYQQIQVTLTQVDEQNIEMLTHVTFT</sequence>
<gene>
    <name evidence="3" type="ORF">FIV01_03150</name>
</gene>
<dbReference type="EMBL" id="CP045350">
    <property type="protein sequence ID" value="QFT25438.1"/>
    <property type="molecule type" value="Genomic_DNA"/>
</dbReference>
<proteinExistence type="predicted"/>
<evidence type="ECO:0000256" key="2">
    <source>
        <dbReference type="ARBA" id="ARBA00022833"/>
    </source>
</evidence>
<dbReference type="Gene3D" id="3.30.980.10">
    <property type="entry name" value="Threonyl-trna Synthetase, Chain A, domain 2"/>
    <property type="match status" value="1"/>
</dbReference>
<keyword evidence="2" id="KW-0862">Zinc</keyword>
<organism evidence="3 4">
    <name type="scientific">Vibrio aquimaris</name>
    <dbReference type="NCBI Taxonomy" id="2587862"/>
    <lineage>
        <taxon>Bacteria</taxon>
        <taxon>Pseudomonadati</taxon>
        <taxon>Pseudomonadota</taxon>
        <taxon>Gammaproteobacteria</taxon>
        <taxon>Vibrionales</taxon>
        <taxon>Vibrionaceae</taxon>
        <taxon>Vibrio</taxon>
    </lineage>
</organism>
<dbReference type="InterPro" id="IPR051335">
    <property type="entry name" value="Alanyl-tRNA_Editing_Enzymes"/>
</dbReference>
<evidence type="ECO:0000256" key="1">
    <source>
        <dbReference type="ARBA" id="ARBA00022723"/>
    </source>
</evidence>
<keyword evidence="4" id="KW-1185">Reference proteome</keyword>
<dbReference type="PANTHER" id="PTHR43462:SF1">
    <property type="entry name" value="ALANYL-TRNA EDITING PROTEIN AARSD1"/>
    <property type="match status" value="1"/>
</dbReference>
<protein>
    <submittedName>
        <fullName evidence="3">Alanyl-tRNA synthetase</fullName>
    </submittedName>
</protein>
<dbReference type="Proteomes" id="UP000326936">
    <property type="component" value="Chromosome"/>
</dbReference>
<dbReference type="RefSeq" id="WP_152429690.1">
    <property type="nucleotide sequence ID" value="NZ_CBCSDK010000003.1"/>
</dbReference>
<dbReference type="InterPro" id="IPR018163">
    <property type="entry name" value="Thr/Ala-tRNA-synth_IIc_edit"/>
</dbReference>
<name>A0A5P9CGJ6_9VIBR</name>
<dbReference type="AlphaFoldDB" id="A0A5P9CGJ6"/>
<dbReference type="GO" id="GO:0002161">
    <property type="term" value="F:aminoacyl-tRNA deacylase activity"/>
    <property type="evidence" value="ECO:0007669"/>
    <property type="project" value="UniProtKB-ARBA"/>
</dbReference>